<dbReference type="AlphaFoldDB" id="A0A1I7TC23"/>
<dbReference type="WBParaSite" id="Csp11.Scaffold577.g4481.t1">
    <property type="protein sequence ID" value="Csp11.Scaffold577.g4481.t1"/>
    <property type="gene ID" value="Csp11.Scaffold577.g4481"/>
</dbReference>
<proteinExistence type="predicted"/>
<protein>
    <submittedName>
        <fullName evidence="2">ADF-H domain-containing protein</fullName>
    </submittedName>
</protein>
<name>A0A1I7TC23_9PELO</name>
<evidence type="ECO:0000313" key="1">
    <source>
        <dbReference type="Proteomes" id="UP000095282"/>
    </source>
</evidence>
<keyword evidence="1" id="KW-1185">Reference proteome</keyword>
<dbReference type="Proteomes" id="UP000095282">
    <property type="component" value="Unplaced"/>
</dbReference>
<accession>A0A1I7TC23</accession>
<reference evidence="2" key="1">
    <citation type="submission" date="2016-11" db="UniProtKB">
        <authorList>
            <consortium name="WormBaseParasite"/>
        </authorList>
    </citation>
    <scope>IDENTIFICATION</scope>
</reference>
<evidence type="ECO:0000313" key="2">
    <source>
        <dbReference type="WBParaSite" id="Csp11.Scaffold577.g4481.t1"/>
    </source>
</evidence>
<sequence length="88" mass="10012">MMKAIEEGGEPSEKGFMIICGGSKILKRIRSFKMNTPKQMSGTKKMFHDPTDGKRTKAFMLEMKLNSFKSRSFQLIGFDDDPPEAVFE</sequence>
<organism evidence="1 2">
    <name type="scientific">Caenorhabditis tropicalis</name>
    <dbReference type="NCBI Taxonomy" id="1561998"/>
    <lineage>
        <taxon>Eukaryota</taxon>
        <taxon>Metazoa</taxon>
        <taxon>Ecdysozoa</taxon>
        <taxon>Nematoda</taxon>
        <taxon>Chromadorea</taxon>
        <taxon>Rhabditida</taxon>
        <taxon>Rhabditina</taxon>
        <taxon>Rhabditomorpha</taxon>
        <taxon>Rhabditoidea</taxon>
        <taxon>Rhabditidae</taxon>
        <taxon>Peloderinae</taxon>
        <taxon>Caenorhabditis</taxon>
    </lineage>
</organism>